<dbReference type="Pfam" id="PF02687">
    <property type="entry name" value="FtsX"/>
    <property type="match status" value="1"/>
</dbReference>
<evidence type="ECO:0000256" key="5">
    <source>
        <dbReference type="ARBA" id="ARBA00023136"/>
    </source>
</evidence>
<dbReference type="Proteomes" id="UP000184268">
    <property type="component" value="Unassembled WGS sequence"/>
</dbReference>
<keyword evidence="5 6" id="KW-0472">Membrane</keyword>
<dbReference type="Pfam" id="PF12704">
    <property type="entry name" value="MacB_PCD"/>
    <property type="match status" value="1"/>
</dbReference>
<evidence type="ECO:0000259" key="8">
    <source>
        <dbReference type="Pfam" id="PF12704"/>
    </source>
</evidence>
<feature type="transmembrane region" description="Helical" evidence="6">
    <location>
        <begin position="661"/>
        <end position="680"/>
    </location>
</feature>
<keyword evidence="4 6" id="KW-1133">Transmembrane helix</keyword>
<dbReference type="PANTHER" id="PTHR30287:SF2">
    <property type="entry name" value="BLL1001 PROTEIN"/>
    <property type="match status" value="1"/>
</dbReference>
<evidence type="ECO:0000313" key="9">
    <source>
        <dbReference type="EMBL" id="SHI10226.1"/>
    </source>
</evidence>
<sequence>MVKGTMARDFLALSLGDLRRHRWLYLWLALGLVLAGALLSGVEALNRAAKASFTTAEQGLDTHYPWRLHSLLAGQRIHRDLFLELRRAGIQARPVSQRMIRLEDGQVVRVRGVELPPGYLSGQRGWQTIVDQRQAERLGWLDEQRLTSEQGVQLPPLTLRADVGPWLIMDIGQAARVTGSGPWLSYLELPPLTEAQQRWVEARLGDDLVLRPMAEAGDSNLLEAFSLNLTALSSLSFLVGLLLAFHALERLVQHRSQSLNVLHQLGFTRRQWLTALMVELALWSALAGLVGSLIGIRLARFLSPGVSDTLVALYNMQQPLSLSWNWGHALFCFAILFAALALMILWLLRPGMRRRTLTGLILALAALVMALQLAASNQNQALALVALTVLLSILLLPPVLQWGSRQVARLAPRLPVEWAWGMWDLSSASRRLVIPMIAITLALSSAIATRILVGSFEQALGQFLESRLHADIYLYADQATLERIKPELAAMPEVSKLQARSQRQGQVGETPVRIVGYNDQPQPWAFMTFSEVDANWWPALQNGRGCLINEPMAMRRNLVLGDELQLNSGNRAMSCRVMGVYFDYGNPHSEVTLPIPVMARRFGQAPPDGYSLILAPGVDLSNMLLTLQQRYELPQAGLVAQRTLREQANGLFRRTFDITDALAWLTLSVAMVSWFASLAAQQQGWVRQQAVVSALGMVRGQILRARMAQLVVQMGLVAGVSVAVGLLLGWQLIHKVNPLAFGWSMPVHLGSGDWGSGLLSACLILLLVAVGPIWWQTRRSLAWELSREEA</sequence>
<feature type="transmembrane region" description="Helical" evidence="6">
    <location>
        <begin position="272"/>
        <end position="296"/>
    </location>
</feature>
<keyword evidence="10" id="KW-1185">Reference proteome</keyword>
<evidence type="ECO:0000256" key="3">
    <source>
        <dbReference type="ARBA" id="ARBA00022692"/>
    </source>
</evidence>
<dbReference type="InterPro" id="IPR003838">
    <property type="entry name" value="ABC3_permease_C"/>
</dbReference>
<keyword evidence="3 6" id="KW-0812">Transmembrane</keyword>
<evidence type="ECO:0000256" key="1">
    <source>
        <dbReference type="ARBA" id="ARBA00004651"/>
    </source>
</evidence>
<feature type="transmembrane region" description="Helical" evidence="6">
    <location>
        <begin position="432"/>
        <end position="453"/>
    </location>
</feature>
<name>A0A1M5YE17_9GAMM</name>
<accession>A0A1M5YE17</accession>
<evidence type="ECO:0000256" key="4">
    <source>
        <dbReference type="ARBA" id="ARBA00022989"/>
    </source>
</evidence>
<feature type="transmembrane region" description="Helical" evidence="6">
    <location>
        <begin position="381"/>
        <end position="400"/>
    </location>
</feature>
<comment type="subcellular location">
    <subcellularLocation>
        <location evidence="1">Cell membrane</location>
        <topology evidence="1">Multi-pass membrane protein</topology>
    </subcellularLocation>
</comment>
<feature type="domain" description="MacB-like periplasmic core" evidence="8">
    <location>
        <begin position="436"/>
        <end position="619"/>
    </location>
</feature>
<dbReference type="RefSeq" id="WP_067660775.1">
    <property type="nucleotide sequence ID" value="NZ_FQXG01000007.1"/>
</dbReference>
<feature type="domain" description="ABC3 transporter permease C-terminal" evidence="7">
    <location>
        <begin position="232"/>
        <end position="348"/>
    </location>
</feature>
<feature type="transmembrane region" description="Helical" evidence="6">
    <location>
        <begin position="357"/>
        <end position="375"/>
    </location>
</feature>
<keyword evidence="2" id="KW-1003">Cell membrane</keyword>
<feature type="transmembrane region" description="Helical" evidence="6">
    <location>
        <begin position="229"/>
        <end position="252"/>
    </location>
</feature>
<dbReference type="InterPro" id="IPR038766">
    <property type="entry name" value="Membrane_comp_ABC_pdt"/>
</dbReference>
<reference evidence="9 10" key="1">
    <citation type="submission" date="2016-11" db="EMBL/GenBank/DDBJ databases">
        <authorList>
            <person name="Jaros S."/>
            <person name="Januszkiewicz K."/>
            <person name="Wedrychowicz H."/>
        </authorList>
    </citation>
    <scope>NUCLEOTIDE SEQUENCE [LARGE SCALE GENOMIC DNA]</scope>
    <source>
        <strain evidence="9 10">DSM 16917</strain>
    </source>
</reference>
<feature type="transmembrane region" description="Helical" evidence="6">
    <location>
        <begin position="754"/>
        <end position="775"/>
    </location>
</feature>
<gene>
    <name evidence="9" type="ORF">SAMN02745129_4132</name>
</gene>
<protein>
    <submittedName>
        <fullName evidence="9">Putative ABC transport system permease protein</fullName>
    </submittedName>
</protein>
<dbReference type="STRING" id="299255.SAMN02745129_4132"/>
<feature type="transmembrane region" description="Helical" evidence="6">
    <location>
        <begin position="710"/>
        <end position="734"/>
    </location>
</feature>
<evidence type="ECO:0000313" key="10">
    <source>
        <dbReference type="Proteomes" id="UP000184268"/>
    </source>
</evidence>
<evidence type="ECO:0000259" key="7">
    <source>
        <dbReference type="Pfam" id="PF02687"/>
    </source>
</evidence>
<proteinExistence type="predicted"/>
<evidence type="ECO:0000256" key="6">
    <source>
        <dbReference type="SAM" id="Phobius"/>
    </source>
</evidence>
<evidence type="ECO:0000256" key="2">
    <source>
        <dbReference type="ARBA" id="ARBA00022475"/>
    </source>
</evidence>
<dbReference type="AlphaFoldDB" id="A0A1M5YE17"/>
<feature type="transmembrane region" description="Helical" evidence="6">
    <location>
        <begin position="326"/>
        <end position="348"/>
    </location>
</feature>
<dbReference type="GO" id="GO:0005886">
    <property type="term" value="C:plasma membrane"/>
    <property type="evidence" value="ECO:0007669"/>
    <property type="project" value="UniProtKB-SubCell"/>
</dbReference>
<dbReference type="EMBL" id="FQXG01000007">
    <property type="protein sequence ID" value="SHI10226.1"/>
    <property type="molecule type" value="Genomic_DNA"/>
</dbReference>
<dbReference type="OrthoDB" id="343744at2"/>
<dbReference type="InterPro" id="IPR025857">
    <property type="entry name" value="MacB_PCD"/>
</dbReference>
<dbReference type="PANTHER" id="PTHR30287">
    <property type="entry name" value="MEMBRANE COMPONENT OF PREDICTED ABC SUPERFAMILY METABOLITE UPTAKE TRANSPORTER"/>
    <property type="match status" value="1"/>
</dbReference>
<organism evidence="9 10">
    <name type="scientific">Ferrimonas marina</name>
    <dbReference type="NCBI Taxonomy" id="299255"/>
    <lineage>
        <taxon>Bacteria</taxon>
        <taxon>Pseudomonadati</taxon>
        <taxon>Pseudomonadota</taxon>
        <taxon>Gammaproteobacteria</taxon>
        <taxon>Alteromonadales</taxon>
        <taxon>Ferrimonadaceae</taxon>
        <taxon>Ferrimonas</taxon>
    </lineage>
</organism>